<sequence length="358" mass="39713">MDAAQPPTDIPSTKEPNTSFDALIDLLASDDPLEDSARGSIDTQKLVLRDPSGKLDFDKIRSMFSRQPHVSPGGLQLTHGKDVSDRVTAINSQQRSEIEQGHIDPTSTQPPKYSDFPHNERPAPQTLPLFHPESNQISTPVPPDVQADHKTRSPSLTSSMVVMDPLMRPLAFDQLNNALSHANDEVRDLRRRFDELQALVSERVPRCTSSTRPDIAKGSSMSSSHASASASIPNTELEQISKQFPQEIETLSETQAKSFLLQILRSFGLPSAVIAQKGSAQDEVDAVPALSTKQQPPRSLEDIQRAINFLVAMDETVWRRGIEPNDNPYLFSEENVTALEKRIVLWEKTVRGSYNLPH</sequence>
<reference evidence="1" key="1">
    <citation type="journal article" date="2021" name="New Phytol.">
        <title>Evolutionary innovations through gain and loss of genes in the ectomycorrhizal Boletales.</title>
        <authorList>
            <person name="Wu G."/>
            <person name="Miyauchi S."/>
            <person name="Morin E."/>
            <person name="Kuo A."/>
            <person name="Drula E."/>
            <person name="Varga T."/>
            <person name="Kohler A."/>
            <person name="Feng B."/>
            <person name="Cao Y."/>
            <person name="Lipzen A."/>
            <person name="Daum C."/>
            <person name="Hundley H."/>
            <person name="Pangilinan J."/>
            <person name="Johnson J."/>
            <person name="Barry K."/>
            <person name="LaButti K."/>
            <person name="Ng V."/>
            <person name="Ahrendt S."/>
            <person name="Min B."/>
            <person name="Choi I.G."/>
            <person name="Park H."/>
            <person name="Plett J.M."/>
            <person name="Magnuson J."/>
            <person name="Spatafora J.W."/>
            <person name="Nagy L.G."/>
            <person name="Henrissat B."/>
            <person name="Grigoriev I.V."/>
            <person name="Yang Z.L."/>
            <person name="Xu J."/>
            <person name="Martin F.M."/>
        </authorList>
    </citation>
    <scope>NUCLEOTIDE SEQUENCE</scope>
    <source>
        <strain evidence="1">ATCC 28755</strain>
    </source>
</reference>
<accession>A0ACB7ZWQ3</accession>
<gene>
    <name evidence="1" type="ORF">BJ138DRAFT_1118580</name>
</gene>
<evidence type="ECO:0000313" key="2">
    <source>
        <dbReference type="Proteomes" id="UP000790377"/>
    </source>
</evidence>
<comment type="caution">
    <text evidence="1">The sequence shown here is derived from an EMBL/GenBank/DDBJ whole genome shotgun (WGS) entry which is preliminary data.</text>
</comment>
<dbReference type="EMBL" id="MU268217">
    <property type="protein sequence ID" value="KAH7905322.1"/>
    <property type="molecule type" value="Genomic_DNA"/>
</dbReference>
<dbReference type="Proteomes" id="UP000790377">
    <property type="component" value="Unassembled WGS sequence"/>
</dbReference>
<name>A0ACB7ZWQ3_9AGAM</name>
<protein>
    <submittedName>
        <fullName evidence="1">Uncharacterized protein</fullName>
    </submittedName>
</protein>
<proteinExistence type="predicted"/>
<organism evidence="1 2">
    <name type="scientific">Hygrophoropsis aurantiaca</name>
    <dbReference type="NCBI Taxonomy" id="72124"/>
    <lineage>
        <taxon>Eukaryota</taxon>
        <taxon>Fungi</taxon>
        <taxon>Dikarya</taxon>
        <taxon>Basidiomycota</taxon>
        <taxon>Agaricomycotina</taxon>
        <taxon>Agaricomycetes</taxon>
        <taxon>Agaricomycetidae</taxon>
        <taxon>Boletales</taxon>
        <taxon>Coniophorineae</taxon>
        <taxon>Hygrophoropsidaceae</taxon>
        <taxon>Hygrophoropsis</taxon>
    </lineage>
</organism>
<keyword evidence="2" id="KW-1185">Reference proteome</keyword>
<evidence type="ECO:0000313" key="1">
    <source>
        <dbReference type="EMBL" id="KAH7905322.1"/>
    </source>
</evidence>